<dbReference type="InterPro" id="IPR036388">
    <property type="entry name" value="WH-like_DNA-bd_sf"/>
</dbReference>
<name>A0A077KTX1_ACIGI</name>
<dbReference type="NCBIfam" id="NF033788">
    <property type="entry name" value="HTH_metalloreg"/>
    <property type="match status" value="1"/>
</dbReference>
<dbReference type="SUPFAM" id="SSF46785">
    <property type="entry name" value="Winged helix' DNA-binding domain"/>
    <property type="match status" value="1"/>
</dbReference>
<dbReference type="RefSeq" id="WP_004718782.1">
    <property type="nucleotide sequence ID" value="NZ_AP014630.1"/>
</dbReference>
<keyword evidence="3" id="KW-0804">Transcription</keyword>
<reference evidence="4" key="1">
    <citation type="submission" date="2021-07" db="EMBL/GenBank/DDBJ databases">
        <authorList>
            <person name="Fernandez M."/>
            <person name="Pereira P."/>
            <person name="Torres Tejerizo G.A."/>
            <person name="Gonzalez P."/>
            <person name="Agostini E."/>
        </authorList>
    </citation>
    <scope>NUCLEOTIDE SEQUENCE</scope>
    <source>
        <strain evidence="4">SFC 500-1A</strain>
    </source>
</reference>
<evidence type="ECO:0000313" key="5">
    <source>
        <dbReference type="Proteomes" id="UP000887320"/>
    </source>
</evidence>
<dbReference type="GO" id="GO:0003700">
    <property type="term" value="F:DNA-binding transcription factor activity"/>
    <property type="evidence" value="ECO:0007669"/>
    <property type="project" value="InterPro"/>
</dbReference>
<dbReference type="EMBL" id="JAHWXT010000003">
    <property type="protein sequence ID" value="MCF0265084.1"/>
    <property type="molecule type" value="Genomic_DNA"/>
</dbReference>
<keyword evidence="1" id="KW-0805">Transcription regulation</keyword>
<dbReference type="GeneID" id="67742211"/>
<dbReference type="SMART" id="SM00418">
    <property type="entry name" value="HTH_ARSR"/>
    <property type="match status" value="1"/>
</dbReference>
<gene>
    <name evidence="4" type="ORF">KW868_11540</name>
</gene>
<dbReference type="Proteomes" id="UP000887320">
    <property type="component" value="Unassembled WGS sequence"/>
</dbReference>
<dbReference type="InterPro" id="IPR036390">
    <property type="entry name" value="WH_DNA-bd_sf"/>
</dbReference>
<evidence type="ECO:0000256" key="1">
    <source>
        <dbReference type="ARBA" id="ARBA00023015"/>
    </source>
</evidence>
<dbReference type="PRINTS" id="PR00778">
    <property type="entry name" value="HTHARSR"/>
</dbReference>
<dbReference type="KEGG" id="agu:AS4_00870"/>
<evidence type="ECO:0000256" key="3">
    <source>
        <dbReference type="ARBA" id="ARBA00023163"/>
    </source>
</evidence>
<dbReference type="Gene3D" id="1.10.10.10">
    <property type="entry name" value="Winged helix-like DNA-binding domain superfamily/Winged helix DNA-binding domain"/>
    <property type="match status" value="1"/>
</dbReference>
<dbReference type="PANTHER" id="PTHR43132">
    <property type="entry name" value="ARSENICAL RESISTANCE OPERON REPRESSOR ARSR-RELATED"/>
    <property type="match status" value="1"/>
</dbReference>
<dbReference type="AlphaFoldDB" id="A0A077KTX1"/>
<dbReference type="InterPro" id="IPR051011">
    <property type="entry name" value="Metal_resp_trans_reg"/>
</dbReference>
<organism evidence="4 5">
    <name type="scientific">Acinetobacter guillouiae</name>
    <name type="common">Acinetobacter genomosp. 11</name>
    <dbReference type="NCBI Taxonomy" id="106649"/>
    <lineage>
        <taxon>Bacteria</taxon>
        <taxon>Pseudomonadati</taxon>
        <taxon>Pseudomonadota</taxon>
        <taxon>Gammaproteobacteria</taxon>
        <taxon>Moraxellales</taxon>
        <taxon>Moraxellaceae</taxon>
        <taxon>Acinetobacter</taxon>
    </lineage>
</organism>
<dbReference type="InterPro" id="IPR011991">
    <property type="entry name" value="ArsR-like_HTH"/>
</dbReference>
<keyword evidence="2" id="KW-0238">DNA-binding</keyword>
<proteinExistence type="predicted"/>
<dbReference type="Pfam" id="PF01022">
    <property type="entry name" value="HTH_5"/>
    <property type="match status" value="1"/>
</dbReference>
<accession>A0A077KTX1</accession>
<dbReference type="PROSITE" id="PS50987">
    <property type="entry name" value="HTH_ARSR_2"/>
    <property type="match status" value="1"/>
</dbReference>
<protein>
    <submittedName>
        <fullName evidence="4">Metalloregulator ArsR/SmtB family transcription factor</fullName>
    </submittedName>
</protein>
<dbReference type="InterPro" id="IPR001845">
    <property type="entry name" value="HTH_ArsR_DNA-bd_dom"/>
</dbReference>
<dbReference type="CDD" id="cd00090">
    <property type="entry name" value="HTH_ARSR"/>
    <property type="match status" value="1"/>
</dbReference>
<dbReference type="PANTHER" id="PTHR43132:SF6">
    <property type="entry name" value="HTH-TYPE TRANSCRIPTIONAL REPRESSOR CZRA"/>
    <property type="match status" value="1"/>
</dbReference>
<comment type="caution">
    <text evidence="4">The sequence shown here is derived from an EMBL/GenBank/DDBJ whole genome shotgun (WGS) entry which is preliminary data.</text>
</comment>
<evidence type="ECO:0000313" key="4">
    <source>
        <dbReference type="EMBL" id="MCF0265084.1"/>
    </source>
</evidence>
<dbReference type="STRING" id="106649.GCA_000829655_03011"/>
<sequence>MTFKDGSTEISQDEIIILAETFRLLGDASRLRILLFCMRGPSPVGDICEALDLSQSLVSHHLRLLRSARLVKSERQAKQVLYEIADTHVSHVLSDMAKHIAEEQCG</sequence>
<evidence type="ECO:0000256" key="2">
    <source>
        <dbReference type="ARBA" id="ARBA00023125"/>
    </source>
</evidence>
<dbReference type="GO" id="GO:0003677">
    <property type="term" value="F:DNA binding"/>
    <property type="evidence" value="ECO:0007669"/>
    <property type="project" value="UniProtKB-KW"/>
</dbReference>